<evidence type="ECO:0000313" key="8">
    <source>
        <dbReference type="EMBL" id="QGF24308.1"/>
    </source>
</evidence>
<evidence type="ECO:0000256" key="1">
    <source>
        <dbReference type="ARBA" id="ARBA00022741"/>
    </source>
</evidence>
<dbReference type="PANTHER" id="PTHR12592">
    <property type="entry name" value="ATP-DEPENDENT (S)-NAD(P)H-HYDRATE DEHYDRATASE FAMILY MEMBER"/>
    <property type="match status" value="1"/>
</dbReference>
<comment type="caution">
    <text evidence="6">Lacks conserved residue(s) required for the propagation of feature annotation.</text>
</comment>
<keyword evidence="3 6" id="KW-0521">NADP</keyword>
<feature type="binding site" evidence="6">
    <location>
        <position position="125"/>
    </location>
    <ligand>
        <name>(6S)-NADPHX</name>
        <dbReference type="ChEBI" id="CHEBI:64076"/>
    </ligand>
</feature>
<comment type="catalytic activity">
    <reaction evidence="6">
        <text>(6S)-NADPHX + ADP = AMP + phosphate + NADPH + H(+)</text>
        <dbReference type="Rhea" id="RHEA:32235"/>
        <dbReference type="ChEBI" id="CHEBI:15378"/>
        <dbReference type="ChEBI" id="CHEBI:43474"/>
        <dbReference type="ChEBI" id="CHEBI:57783"/>
        <dbReference type="ChEBI" id="CHEBI:64076"/>
        <dbReference type="ChEBI" id="CHEBI:456215"/>
        <dbReference type="ChEBI" id="CHEBI:456216"/>
        <dbReference type="EC" id="4.2.1.136"/>
    </reaction>
</comment>
<dbReference type="InterPro" id="IPR029056">
    <property type="entry name" value="Ribokinase-like"/>
</dbReference>
<organism evidence="8 9">
    <name type="scientific">Raineyella fluvialis</name>
    <dbReference type="NCBI Taxonomy" id="2662261"/>
    <lineage>
        <taxon>Bacteria</taxon>
        <taxon>Bacillati</taxon>
        <taxon>Actinomycetota</taxon>
        <taxon>Actinomycetes</taxon>
        <taxon>Propionibacteriales</taxon>
        <taxon>Propionibacteriaceae</taxon>
        <taxon>Raineyella</taxon>
    </lineage>
</organism>
<dbReference type="GO" id="GO:0005524">
    <property type="term" value="F:ATP binding"/>
    <property type="evidence" value="ECO:0007669"/>
    <property type="project" value="UniProtKB-KW"/>
</dbReference>
<dbReference type="SUPFAM" id="SSF53613">
    <property type="entry name" value="Ribokinase-like"/>
    <property type="match status" value="1"/>
</dbReference>
<evidence type="ECO:0000256" key="4">
    <source>
        <dbReference type="ARBA" id="ARBA00023027"/>
    </source>
</evidence>
<dbReference type="Pfam" id="PF01256">
    <property type="entry name" value="Carb_kinase"/>
    <property type="match status" value="1"/>
</dbReference>
<dbReference type="GO" id="GO:0052856">
    <property type="term" value="F:NAD(P)HX epimerase activity"/>
    <property type="evidence" value="ECO:0007669"/>
    <property type="project" value="TreeGrafter"/>
</dbReference>
<comment type="similarity">
    <text evidence="6">Belongs to the NnrD/CARKD family.</text>
</comment>
<dbReference type="PROSITE" id="PS51383">
    <property type="entry name" value="YJEF_C_3"/>
    <property type="match status" value="1"/>
</dbReference>
<dbReference type="GO" id="GO:0046496">
    <property type="term" value="P:nicotinamide nucleotide metabolic process"/>
    <property type="evidence" value="ECO:0007669"/>
    <property type="project" value="UniProtKB-UniRule"/>
</dbReference>
<dbReference type="Proteomes" id="UP000386847">
    <property type="component" value="Chromosome"/>
</dbReference>
<dbReference type="EMBL" id="CP045725">
    <property type="protein sequence ID" value="QGF24308.1"/>
    <property type="molecule type" value="Genomic_DNA"/>
</dbReference>
<keyword evidence="2 6" id="KW-0067">ATP-binding</keyword>
<dbReference type="HAMAP" id="MF_01965">
    <property type="entry name" value="NADHX_dehydratase"/>
    <property type="match status" value="1"/>
</dbReference>
<keyword evidence="5 6" id="KW-0456">Lyase</keyword>
<dbReference type="CDD" id="cd01171">
    <property type="entry name" value="YXKO-related"/>
    <property type="match status" value="1"/>
</dbReference>
<dbReference type="RefSeq" id="WP_153572837.1">
    <property type="nucleotide sequence ID" value="NZ_CP045725.1"/>
</dbReference>
<feature type="binding site" evidence="6">
    <location>
        <position position="54"/>
    </location>
    <ligand>
        <name>(6S)-NADPHX</name>
        <dbReference type="ChEBI" id="CHEBI:64076"/>
    </ligand>
</feature>
<reference evidence="8 9" key="1">
    <citation type="submission" date="2019-10" db="EMBL/GenBank/DDBJ databases">
        <title>Genomic analysis of Raineyella sp. CBA3103.</title>
        <authorList>
            <person name="Roh S.W."/>
        </authorList>
    </citation>
    <scope>NUCLEOTIDE SEQUENCE [LARGE SCALE GENOMIC DNA]</scope>
    <source>
        <strain evidence="8 9">CBA3103</strain>
    </source>
</reference>
<dbReference type="EC" id="4.2.1.136" evidence="6"/>
<keyword evidence="1 6" id="KW-0547">Nucleotide-binding</keyword>
<comment type="catalytic activity">
    <reaction evidence="6">
        <text>(6S)-NADHX + ADP = AMP + phosphate + NADH + H(+)</text>
        <dbReference type="Rhea" id="RHEA:32223"/>
        <dbReference type="ChEBI" id="CHEBI:15378"/>
        <dbReference type="ChEBI" id="CHEBI:43474"/>
        <dbReference type="ChEBI" id="CHEBI:57945"/>
        <dbReference type="ChEBI" id="CHEBI:64074"/>
        <dbReference type="ChEBI" id="CHEBI:456215"/>
        <dbReference type="ChEBI" id="CHEBI:456216"/>
        <dbReference type="EC" id="4.2.1.136"/>
    </reaction>
</comment>
<sequence>MSATHDTEQGGTVEAPQVVTSGLLRRWPLPFSDGDKDSQGRVLVVGGSVATPGAVRLAGEAAFRAGAGKVRILTAHQVAPTMAVTFPEAYVLGLPTNADGNLSVEGAQRIIEEAGRVDAVLFGPGMNDVDAAVALAGAVIPALQGTLCLDALGMAYVTENGDAVAHLAGRAVLSPNANELSFTLGLDGERPTDLAAATGQLAARTGAVVVSGAATSYVVTPEGRAWADDSGGPSMAVAGSGDVKSGIITGLLARGADPKQAAVWAAYVHGRCGERLASAYGRRGYLAHELLAVVPQVVTELEA</sequence>
<evidence type="ECO:0000313" key="9">
    <source>
        <dbReference type="Proteomes" id="UP000386847"/>
    </source>
</evidence>
<dbReference type="PANTHER" id="PTHR12592:SF0">
    <property type="entry name" value="ATP-DEPENDENT (S)-NAD(P)H-HYDRATE DEHYDRATASE"/>
    <property type="match status" value="1"/>
</dbReference>
<evidence type="ECO:0000256" key="6">
    <source>
        <dbReference type="HAMAP-Rule" id="MF_01965"/>
    </source>
</evidence>
<feature type="binding site" evidence="6">
    <location>
        <position position="241"/>
    </location>
    <ligand>
        <name>AMP</name>
        <dbReference type="ChEBI" id="CHEBI:456215"/>
    </ligand>
</feature>
<proteinExistence type="inferred from homology"/>
<feature type="binding site" evidence="6">
    <location>
        <position position="242"/>
    </location>
    <ligand>
        <name>(6S)-NADPHX</name>
        <dbReference type="ChEBI" id="CHEBI:64076"/>
    </ligand>
</feature>
<evidence type="ECO:0000259" key="7">
    <source>
        <dbReference type="PROSITE" id="PS51383"/>
    </source>
</evidence>
<comment type="function">
    <text evidence="6">Catalyzes the dehydration of the S-form of NAD(P)HX at the expense of ADP, which is converted to AMP. Together with NAD(P)HX epimerase, which catalyzes the epimerization of the S- and R-forms, the enzyme allows the repair of both epimers of NAD(P)HX, a damaged form of NAD(P)H that is a result of enzymatic or heat-dependent hydration.</text>
</comment>
<dbReference type="NCBIfam" id="TIGR00196">
    <property type="entry name" value="yjeF_cterm"/>
    <property type="match status" value="1"/>
</dbReference>
<dbReference type="AlphaFoldDB" id="A0A5Q2FC27"/>
<evidence type="ECO:0000256" key="3">
    <source>
        <dbReference type="ARBA" id="ARBA00022857"/>
    </source>
</evidence>
<dbReference type="InterPro" id="IPR000631">
    <property type="entry name" value="CARKD"/>
</dbReference>
<keyword evidence="9" id="KW-1185">Reference proteome</keyword>
<dbReference type="GO" id="GO:0052855">
    <property type="term" value="F:ADP-dependent NAD(P)H-hydrate dehydratase activity"/>
    <property type="evidence" value="ECO:0007669"/>
    <property type="project" value="UniProtKB-UniRule"/>
</dbReference>
<name>A0A5Q2FC27_9ACTN</name>
<comment type="cofactor">
    <cofactor evidence="6">
        <name>Mg(2+)</name>
        <dbReference type="ChEBI" id="CHEBI:18420"/>
    </cofactor>
</comment>
<dbReference type="KEGG" id="rain:Rai3103_12265"/>
<comment type="subunit">
    <text evidence="6">Homotetramer.</text>
</comment>
<accession>A0A5Q2FC27</accession>
<evidence type="ECO:0000256" key="5">
    <source>
        <dbReference type="ARBA" id="ARBA00023239"/>
    </source>
</evidence>
<feature type="domain" description="YjeF C-terminal" evidence="7">
    <location>
        <begin position="19"/>
        <end position="301"/>
    </location>
</feature>
<dbReference type="Gene3D" id="3.40.1190.20">
    <property type="match status" value="1"/>
</dbReference>
<gene>
    <name evidence="6" type="primary">nnrD</name>
    <name evidence="8" type="ORF">Rai3103_12265</name>
</gene>
<protein>
    <recommendedName>
        <fullName evidence="6">ADP-dependent (S)-NAD(P)H-hydrate dehydratase</fullName>
        <ecNumber evidence="6">4.2.1.136</ecNumber>
    </recommendedName>
    <alternativeName>
        <fullName evidence="6">ADP-dependent NAD(P)HX dehydratase</fullName>
    </alternativeName>
</protein>
<evidence type="ECO:0000256" key="2">
    <source>
        <dbReference type="ARBA" id="ARBA00022840"/>
    </source>
</evidence>
<keyword evidence="4 6" id="KW-0520">NAD</keyword>
<dbReference type="GO" id="GO:0110051">
    <property type="term" value="P:metabolite repair"/>
    <property type="evidence" value="ECO:0007669"/>
    <property type="project" value="TreeGrafter"/>
</dbReference>